<dbReference type="eggNOG" id="ENOG502TF0K">
    <property type="taxonomic scope" value="Eukaryota"/>
</dbReference>
<proteinExistence type="predicted"/>
<evidence type="ECO:0000313" key="3">
    <source>
        <dbReference type="Proteomes" id="UP000029965"/>
    </source>
</evidence>
<feature type="compositionally biased region" description="Low complexity" evidence="1">
    <location>
        <begin position="14"/>
        <end position="43"/>
    </location>
</feature>
<sequence length="119" mass="12537">MWKPRSPPRGNGQRRPSTRASPTRTRPVTATRTSWTTTAASRSGPAVGRARSPASTITACTTRCAPPAGWRAGMSRSRTGLLPAKSDCPSAASSEDAVTLHLFVSRRPGLGYPPLPPSV</sequence>
<accession>A0A0D9S5Z8</accession>
<dbReference type="Proteomes" id="UP000029965">
    <property type="component" value="Chromosome 6"/>
</dbReference>
<evidence type="ECO:0000313" key="2">
    <source>
        <dbReference type="Ensembl" id="ENSCSAP00000016287.1"/>
    </source>
</evidence>
<organism evidence="2 3">
    <name type="scientific">Chlorocebus sabaeus</name>
    <name type="common">Green monkey</name>
    <name type="synonym">Simia sabaea</name>
    <dbReference type="NCBI Taxonomy" id="60711"/>
    <lineage>
        <taxon>Eukaryota</taxon>
        <taxon>Metazoa</taxon>
        <taxon>Chordata</taxon>
        <taxon>Craniata</taxon>
        <taxon>Vertebrata</taxon>
        <taxon>Euteleostomi</taxon>
        <taxon>Mammalia</taxon>
        <taxon>Eutheria</taxon>
        <taxon>Euarchontoglires</taxon>
        <taxon>Primates</taxon>
        <taxon>Haplorrhini</taxon>
        <taxon>Catarrhini</taxon>
        <taxon>Cercopithecidae</taxon>
        <taxon>Cercopithecinae</taxon>
        <taxon>Chlorocebus</taxon>
    </lineage>
</organism>
<feature type="region of interest" description="Disordered" evidence="1">
    <location>
        <begin position="1"/>
        <end position="55"/>
    </location>
</feature>
<dbReference type="AlphaFoldDB" id="A0A0D9S5Z8"/>
<evidence type="ECO:0000256" key="1">
    <source>
        <dbReference type="SAM" id="MobiDB-lite"/>
    </source>
</evidence>
<reference evidence="2 3" key="1">
    <citation type="submission" date="2014-03" db="EMBL/GenBank/DDBJ databases">
        <authorList>
            <person name="Warren W."/>
            <person name="Wilson R.K."/>
        </authorList>
    </citation>
    <scope>NUCLEOTIDE SEQUENCE</scope>
</reference>
<name>A0A0D9S5Z8_CHLSB</name>
<dbReference type="Ensembl" id="ENSCSAT00000016788.1">
    <property type="protein sequence ID" value="ENSCSAP00000016287.1"/>
    <property type="gene ID" value="ENSCSAG00000001742.1"/>
</dbReference>
<dbReference type="GeneTree" id="ENSGT00520000061267"/>
<dbReference type="EMBL" id="AQIB01135276">
    <property type="status" value="NOT_ANNOTATED_CDS"/>
    <property type="molecule type" value="Genomic_DNA"/>
</dbReference>
<dbReference type="OMA" id="ISACTTH"/>
<keyword evidence="3" id="KW-1185">Reference proteome</keyword>
<reference evidence="2" key="2">
    <citation type="submission" date="2025-08" db="UniProtKB">
        <authorList>
            <consortium name="Ensembl"/>
        </authorList>
    </citation>
    <scope>IDENTIFICATION</scope>
</reference>
<protein>
    <submittedName>
        <fullName evidence="2">Uncharacterized protein</fullName>
    </submittedName>
</protein>
<reference evidence="2" key="3">
    <citation type="submission" date="2025-09" db="UniProtKB">
        <authorList>
            <consortium name="Ensembl"/>
        </authorList>
    </citation>
    <scope>IDENTIFICATION</scope>
</reference>
<dbReference type="Bgee" id="ENSCSAG00000001742">
    <property type="expression patterns" value="Expressed in fibroblast and 1 other cell type or tissue"/>
</dbReference>